<dbReference type="InterPro" id="IPR036397">
    <property type="entry name" value="RNaseH_sf"/>
</dbReference>
<dbReference type="PROSITE" id="PS50879">
    <property type="entry name" value="RNASE_H_1"/>
    <property type="match status" value="1"/>
</dbReference>
<comment type="catalytic activity">
    <reaction evidence="1 11">
        <text>Endonucleolytic cleavage to 5'-phosphomonoester.</text>
        <dbReference type="EC" id="3.1.26.4"/>
    </reaction>
</comment>
<feature type="binding site" evidence="11">
    <location>
        <position position="71"/>
    </location>
    <ligand>
        <name>Mg(2+)</name>
        <dbReference type="ChEBI" id="CHEBI:18420"/>
        <label>1</label>
    </ligand>
</feature>
<dbReference type="InterPro" id="IPR022892">
    <property type="entry name" value="RNaseHI"/>
</dbReference>
<dbReference type="GO" id="GO:0000287">
    <property type="term" value="F:magnesium ion binding"/>
    <property type="evidence" value="ECO:0007669"/>
    <property type="project" value="UniProtKB-UniRule"/>
</dbReference>
<keyword evidence="7 11" id="KW-0479">Metal-binding</keyword>
<evidence type="ECO:0000256" key="8">
    <source>
        <dbReference type="ARBA" id="ARBA00022759"/>
    </source>
</evidence>
<dbReference type="GO" id="GO:0003676">
    <property type="term" value="F:nucleic acid binding"/>
    <property type="evidence" value="ECO:0007669"/>
    <property type="project" value="InterPro"/>
</dbReference>
<dbReference type="PANTHER" id="PTHR10642">
    <property type="entry name" value="RIBONUCLEASE H1"/>
    <property type="match status" value="1"/>
</dbReference>
<dbReference type="InterPro" id="IPR002156">
    <property type="entry name" value="RNaseH_domain"/>
</dbReference>
<dbReference type="Proteomes" id="UP000430508">
    <property type="component" value="Chromosome"/>
</dbReference>
<dbReference type="EMBL" id="CP046996">
    <property type="protein sequence ID" value="QHA00285.1"/>
    <property type="molecule type" value="Genomic_DNA"/>
</dbReference>
<gene>
    <name evidence="11 13" type="primary">rnhA</name>
    <name evidence="13" type="ORF">GQ588_06365</name>
</gene>
<dbReference type="GO" id="GO:0004523">
    <property type="term" value="F:RNA-DNA hybrid ribonuclease activity"/>
    <property type="evidence" value="ECO:0007669"/>
    <property type="project" value="UniProtKB-UniRule"/>
</dbReference>
<dbReference type="InterPro" id="IPR050092">
    <property type="entry name" value="RNase_H"/>
</dbReference>
<evidence type="ECO:0000256" key="1">
    <source>
        <dbReference type="ARBA" id="ARBA00000077"/>
    </source>
</evidence>
<feature type="domain" description="RNase H type-1" evidence="12">
    <location>
        <begin position="2"/>
        <end position="144"/>
    </location>
</feature>
<feature type="binding site" evidence="11">
    <location>
        <position position="11"/>
    </location>
    <ligand>
        <name>Mg(2+)</name>
        <dbReference type="ChEBI" id="CHEBI:18420"/>
        <label>1</label>
    </ligand>
</feature>
<accession>A0A857DIW3</accession>
<dbReference type="HAMAP" id="MF_00042">
    <property type="entry name" value="RNase_H"/>
    <property type="match status" value="1"/>
</dbReference>
<dbReference type="NCBIfam" id="NF001236">
    <property type="entry name" value="PRK00203.1"/>
    <property type="match status" value="1"/>
</dbReference>
<evidence type="ECO:0000313" key="13">
    <source>
        <dbReference type="EMBL" id="QHA00285.1"/>
    </source>
</evidence>
<reference evidence="13 14" key="1">
    <citation type="submission" date="2019-12" db="EMBL/GenBank/DDBJ databases">
        <title>Sequence classification of anaerobic respiratory reductive dehalogenases: First we see many, then we see few.</title>
        <authorList>
            <person name="Molenda O."/>
            <person name="Puentes Jacome L.A."/>
            <person name="Cao X."/>
            <person name="Nesbo C.L."/>
            <person name="Tang S."/>
            <person name="Morson N."/>
            <person name="Patron J."/>
            <person name="Lomheim L."/>
            <person name="Wishart D.S."/>
            <person name="Edwards E.A."/>
        </authorList>
    </citation>
    <scope>NUCLEOTIDE SEQUENCE [LARGE SCALE GENOMIC DNA]</scope>
    <source>
        <strain evidence="13 14">12DCA</strain>
    </source>
</reference>
<feature type="binding site" evidence="11">
    <location>
        <position position="136"/>
    </location>
    <ligand>
        <name>Mg(2+)</name>
        <dbReference type="ChEBI" id="CHEBI:18420"/>
        <label>2</label>
    </ligand>
</feature>
<keyword evidence="11" id="KW-0963">Cytoplasm</keyword>
<dbReference type="EC" id="3.1.26.4" evidence="5 11"/>
<dbReference type="FunFam" id="3.30.420.10:FF:000089">
    <property type="entry name" value="Ribonuclease H"/>
    <property type="match status" value="1"/>
</dbReference>
<comment type="subunit">
    <text evidence="4 11">Monomer.</text>
</comment>
<keyword evidence="8 11" id="KW-0255">Endonuclease</keyword>
<evidence type="ECO:0000313" key="14">
    <source>
        <dbReference type="Proteomes" id="UP000430508"/>
    </source>
</evidence>
<feature type="binding site" evidence="11">
    <location>
        <position position="11"/>
    </location>
    <ligand>
        <name>Mg(2+)</name>
        <dbReference type="ChEBI" id="CHEBI:18420"/>
        <label>2</label>
    </ligand>
</feature>
<evidence type="ECO:0000256" key="2">
    <source>
        <dbReference type="ARBA" id="ARBA00004065"/>
    </source>
</evidence>
<evidence type="ECO:0000256" key="11">
    <source>
        <dbReference type="HAMAP-Rule" id="MF_00042"/>
    </source>
</evidence>
<comment type="subcellular location">
    <subcellularLocation>
        <location evidence="11">Cytoplasm</location>
    </subcellularLocation>
</comment>
<evidence type="ECO:0000256" key="3">
    <source>
        <dbReference type="ARBA" id="ARBA00005300"/>
    </source>
</evidence>
<evidence type="ECO:0000256" key="9">
    <source>
        <dbReference type="ARBA" id="ARBA00022801"/>
    </source>
</evidence>
<dbReference type="SUPFAM" id="SSF53098">
    <property type="entry name" value="Ribonuclease H-like"/>
    <property type="match status" value="1"/>
</dbReference>
<sequence>MTVKSVKIYTDGACSGNPGPGGWAAILKYGEHEREISGFEGNTTNQRMELTAAVQGLAALKESCSVQVHSDSAYLINAFEQNWLSRWQKNGWQSSQKKPVENRDLWVSLVELTAKHDVVWVKVKGHSGHPENERCDELARKAIAEALA</sequence>
<evidence type="ECO:0000256" key="4">
    <source>
        <dbReference type="ARBA" id="ARBA00011245"/>
    </source>
</evidence>
<dbReference type="Gene3D" id="3.30.420.10">
    <property type="entry name" value="Ribonuclease H-like superfamily/Ribonuclease H"/>
    <property type="match status" value="1"/>
</dbReference>
<comment type="function">
    <text evidence="2 11">Endonuclease that specifically degrades the RNA of RNA-DNA hybrids.</text>
</comment>
<evidence type="ECO:0000256" key="6">
    <source>
        <dbReference type="ARBA" id="ARBA00022722"/>
    </source>
</evidence>
<comment type="similarity">
    <text evidence="3 11">Belongs to the RNase H family.</text>
</comment>
<dbReference type="InterPro" id="IPR012337">
    <property type="entry name" value="RNaseH-like_sf"/>
</dbReference>
<dbReference type="AlphaFoldDB" id="A0A857DIW3"/>
<dbReference type="RefSeq" id="WP_019226680.1">
    <property type="nucleotide sequence ID" value="NZ_CP046996.1"/>
</dbReference>
<dbReference type="GO" id="GO:0005737">
    <property type="term" value="C:cytoplasm"/>
    <property type="evidence" value="ECO:0007669"/>
    <property type="project" value="UniProtKB-SubCell"/>
</dbReference>
<dbReference type="GO" id="GO:0043137">
    <property type="term" value="P:DNA replication, removal of RNA primer"/>
    <property type="evidence" value="ECO:0007669"/>
    <property type="project" value="TreeGrafter"/>
</dbReference>
<evidence type="ECO:0000256" key="10">
    <source>
        <dbReference type="ARBA" id="ARBA00022842"/>
    </source>
</evidence>
<evidence type="ECO:0000259" key="12">
    <source>
        <dbReference type="PROSITE" id="PS50879"/>
    </source>
</evidence>
<organism evidence="13 14">
    <name type="scientific">Dehalobacter restrictus</name>
    <dbReference type="NCBI Taxonomy" id="55583"/>
    <lineage>
        <taxon>Bacteria</taxon>
        <taxon>Bacillati</taxon>
        <taxon>Bacillota</taxon>
        <taxon>Clostridia</taxon>
        <taxon>Eubacteriales</taxon>
        <taxon>Desulfitobacteriaceae</taxon>
        <taxon>Dehalobacter</taxon>
    </lineage>
</organism>
<dbReference type="PANTHER" id="PTHR10642:SF26">
    <property type="entry name" value="RIBONUCLEASE H1"/>
    <property type="match status" value="1"/>
</dbReference>
<keyword evidence="6 11" id="KW-0540">Nuclease</keyword>
<evidence type="ECO:0000256" key="5">
    <source>
        <dbReference type="ARBA" id="ARBA00012180"/>
    </source>
</evidence>
<protein>
    <recommendedName>
        <fullName evidence="5 11">Ribonuclease H</fullName>
        <shortName evidence="11">RNase H</shortName>
        <ecNumber evidence="5 11">3.1.26.4</ecNumber>
    </recommendedName>
</protein>
<keyword evidence="9 11" id="KW-0378">Hydrolase</keyword>
<evidence type="ECO:0000256" key="7">
    <source>
        <dbReference type="ARBA" id="ARBA00022723"/>
    </source>
</evidence>
<keyword evidence="10 11" id="KW-0460">Magnesium</keyword>
<dbReference type="Pfam" id="PF00075">
    <property type="entry name" value="RNase_H"/>
    <property type="match status" value="1"/>
</dbReference>
<comment type="cofactor">
    <cofactor evidence="11">
        <name>Mg(2+)</name>
        <dbReference type="ChEBI" id="CHEBI:18420"/>
    </cofactor>
    <text evidence="11">Binds 1 Mg(2+) ion per subunit. May bind a second metal ion at a regulatory site, or after substrate binding.</text>
</comment>
<name>A0A857DIW3_9FIRM</name>
<dbReference type="CDD" id="cd09278">
    <property type="entry name" value="RNase_HI_prokaryote_like"/>
    <property type="match status" value="1"/>
</dbReference>
<feature type="binding site" evidence="11">
    <location>
        <position position="49"/>
    </location>
    <ligand>
        <name>Mg(2+)</name>
        <dbReference type="ChEBI" id="CHEBI:18420"/>
        <label>1</label>
    </ligand>
</feature>
<proteinExistence type="inferred from homology"/>